<dbReference type="OrthoDB" id="9809583at2"/>
<evidence type="ECO:0000259" key="2">
    <source>
        <dbReference type="PROSITE" id="PS51762"/>
    </source>
</evidence>
<dbReference type="RefSeq" id="WP_074238756.1">
    <property type="nucleotide sequence ID" value="NZ_FSRA01000001.1"/>
</dbReference>
<protein>
    <submittedName>
        <fullName evidence="3">Glycosyl hydrolases family 16</fullName>
    </submittedName>
</protein>
<dbReference type="InterPro" id="IPR000757">
    <property type="entry name" value="Beta-glucanase-like"/>
</dbReference>
<dbReference type="Proteomes" id="UP000185003">
    <property type="component" value="Unassembled WGS sequence"/>
</dbReference>
<reference evidence="3 4" key="1">
    <citation type="submission" date="2016-11" db="EMBL/GenBank/DDBJ databases">
        <authorList>
            <person name="Jaros S."/>
            <person name="Januszkiewicz K."/>
            <person name="Wedrychowicz H."/>
        </authorList>
    </citation>
    <scope>NUCLEOTIDE SEQUENCE [LARGE SCALE GENOMIC DNA]</scope>
    <source>
        <strain evidence="3 4">DSM 24787</strain>
    </source>
</reference>
<dbReference type="AlphaFoldDB" id="A0A1N6EHX6"/>
<dbReference type="GO" id="GO:0004553">
    <property type="term" value="F:hydrolase activity, hydrolyzing O-glycosyl compounds"/>
    <property type="evidence" value="ECO:0007669"/>
    <property type="project" value="InterPro"/>
</dbReference>
<keyword evidence="3" id="KW-0378">Hydrolase</keyword>
<evidence type="ECO:0000313" key="4">
    <source>
        <dbReference type="Proteomes" id="UP000185003"/>
    </source>
</evidence>
<sequence>MKQIILILTTLVTSSFIPAKDNYKLVWADEFNKDGAPDPAKWDYEYGFVRNQEPQWYQPENASCKDGFLVIEAKKERKKNTNYDSTSKYWQRNREYAEYTSACLITKGKFDFKYGKVTMRAKIDIRKGMWPAFWMLGNKKGSTRWPACGEVDIMEYYRGNLLANACWEGENSSAWDEAKWPVADMGGAAWAEKFHEWQLIWDEQKMVISVDGKELNQVDMSKTINVHRGDNPFKENFFLLLNFALGQSGEEIPAENIPAKFIVDYVRVYQ</sequence>
<dbReference type="Gene3D" id="2.60.120.200">
    <property type="match status" value="1"/>
</dbReference>
<feature type="domain" description="GH16" evidence="2">
    <location>
        <begin position="10"/>
        <end position="270"/>
    </location>
</feature>
<dbReference type="Pfam" id="PF00722">
    <property type="entry name" value="Glyco_hydro_16"/>
    <property type="match status" value="1"/>
</dbReference>
<dbReference type="InterPro" id="IPR050546">
    <property type="entry name" value="Glycosyl_Hydrlase_16"/>
</dbReference>
<dbReference type="GO" id="GO:0005975">
    <property type="term" value="P:carbohydrate metabolic process"/>
    <property type="evidence" value="ECO:0007669"/>
    <property type="project" value="InterPro"/>
</dbReference>
<dbReference type="InterPro" id="IPR013320">
    <property type="entry name" value="ConA-like_dom_sf"/>
</dbReference>
<evidence type="ECO:0000313" key="3">
    <source>
        <dbReference type="EMBL" id="SIN82638.1"/>
    </source>
</evidence>
<comment type="similarity">
    <text evidence="1">Belongs to the glycosyl hydrolase 16 family.</text>
</comment>
<keyword evidence="4" id="KW-1185">Reference proteome</keyword>
<name>A0A1N6EHX6_9BACT</name>
<gene>
    <name evidence="3" type="ORF">SAMN04488055_1626</name>
</gene>
<proteinExistence type="inferred from homology"/>
<dbReference type="SUPFAM" id="SSF49899">
    <property type="entry name" value="Concanavalin A-like lectins/glucanases"/>
    <property type="match status" value="1"/>
</dbReference>
<dbReference type="PANTHER" id="PTHR10963:SF55">
    <property type="entry name" value="GLYCOSIDE HYDROLASE FAMILY 16 PROTEIN"/>
    <property type="match status" value="1"/>
</dbReference>
<dbReference type="PANTHER" id="PTHR10963">
    <property type="entry name" value="GLYCOSYL HYDROLASE-RELATED"/>
    <property type="match status" value="1"/>
</dbReference>
<evidence type="ECO:0000256" key="1">
    <source>
        <dbReference type="ARBA" id="ARBA00006865"/>
    </source>
</evidence>
<dbReference type="STRING" id="536979.SAMN04488055_1626"/>
<dbReference type="EMBL" id="FSRA01000001">
    <property type="protein sequence ID" value="SIN82638.1"/>
    <property type="molecule type" value="Genomic_DNA"/>
</dbReference>
<dbReference type="PROSITE" id="PS51762">
    <property type="entry name" value="GH16_2"/>
    <property type="match status" value="1"/>
</dbReference>
<accession>A0A1N6EHX6</accession>
<dbReference type="CDD" id="cd08023">
    <property type="entry name" value="GH16_laminarinase_like"/>
    <property type="match status" value="1"/>
</dbReference>
<organism evidence="3 4">
    <name type="scientific">Chitinophaga niabensis</name>
    <dbReference type="NCBI Taxonomy" id="536979"/>
    <lineage>
        <taxon>Bacteria</taxon>
        <taxon>Pseudomonadati</taxon>
        <taxon>Bacteroidota</taxon>
        <taxon>Chitinophagia</taxon>
        <taxon>Chitinophagales</taxon>
        <taxon>Chitinophagaceae</taxon>
        <taxon>Chitinophaga</taxon>
    </lineage>
</organism>